<dbReference type="AlphaFoldDB" id="A0A382V9F6"/>
<feature type="non-terminal residue" evidence="2">
    <location>
        <position position="1"/>
    </location>
</feature>
<dbReference type="EMBL" id="UINC01150210">
    <property type="protein sequence ID" value="SVD43133.1"/>
    <property type="molecule type" value="Genomic_DNA"/>
</dbReference>
<feature type="domain" description="DUF5916" evidence="1">
    <location>
        <begin position="5"/>
        <end position="256"/>
    </location>
</feature>
<name>A0A382V9F6_9ZZZZ</name>
<reference evidence="2" key="1">
    <citation type="submission" date="2018-05" db="EMBL/GenBank/DDBJ databases">
        <authorList>
            <person name="Lanie J.A."/>
            <person name="Ng W.-L."/>
            <person name="Kazmierczak K.M."/>
            <person name="Andrzejewski T.M."/>
            <person name="Davidsen T.M."/>
            <person name="Wayne K.J."/>
            <person name="Tettelin H."/>
            <person name="Glass J.I."/>
            <person name="Rusch D."/>
            <person name="Podicherti R."/>
            <person name="Tsui H.-C.T."/>
            <person name="Winkler M.E."/>
        </authorList>
    </citation>
    <scope>NUCLEOTIDE SEQUENCE</scope>
</reference>
<dbReference type="Pfam" id="PF19313">
    <property type="entry name" value="DUF5916"/>
    <property type="match status" value="1"/>
</dbReference>
<gene>
    <name evidence="2" type="ORF">METZ01_LOCUS395987</name>
</gene>
<proteinExistence type="predicted"/>
<evidence type="ECO:0000313" key="2">
    <source>
        <dbReference type="EMBL" id="SVD43133.1"/>
    </source>
</evidence>
<accession>A0A382V9F6</accession>
<dbReference type="InterPro" id="IPR045670">
    <property type="entry name" value="DUF5916"/>
</dbReference>
<evidence type="ECO:0000259" key="1">
    <source>
        <dbReference type="Pfam" id="PF19313"/>
    </source>
</evidence>
<organism evidence="2">
    <name type="scientific">marine metagenome</name>
    <dbReference type="NCBI Taxonomy" id="408172"/>
    <lineage>
        <taxon>unclassified sequences</taxon>
        <taxon>metagenomes</taxon>
        <taxon>ecological metagenomes</taxon>
    </lineage>
</organism>
<sequence>GPLARSPSQYSGNLNLNSDYRQPLSVRGRYSGAFDEAGSWKHSGSLNFTYKSGENVEVRLGPAVTKSYSAAQYVSSVRDALATETYGRRYAFAPIDQTTVSLETRLNVNFSPTLTLEVFAQPFISNGDFGNLMEFSAPRTFDFLEYGTAIGTSVRQSDGDYLIDPDGVGAAVPFTVSDRDFNFRSLLGNSVLRWEWSPGSTLFLVWQQSRSDRLVGSDYDALSAEAIGSFDFGHDTGELLNIQADNIFLVKVNYWLNL</sequence>
<protein>
    <recommendedName>
        <fullName evidence="1">DUF5916 domain-containing protein</fullName>
    </recommendedName>
</protein>